<dbReference type="AlphaFoldDB" id="A0A6N7S7J5"/>
<sequence>MIDISVVIPVFRVEKYIKKCIESLINQSYTHFEIVLVDDGNDDNSIEIAINLLNIKMFSNYKVIRQVNKGLASARNIGLKQITSEYVIFVDSDDVVHKDFLKTLRDNMRKNDDMSICSFSYIKEQRSELLHVTRANIIELTTEDFLRSYLYRDKSLLVVSILFRRKFLMANNLFFNENMKFSEDQMFLWKCIFSSNMSVYTTAKLYGYFLRPNSIMTSSKYDTISKSCELYKIFCREMNGEYKNYSNICKYIYPRWCLGVLFSSAKTMKKNEYKELYYQLEGRHLLFKLFGFKEVKAVCLSVLVSLSINLSYDICRRVKL</sequence>
<dbReference type="Proteomes" id="UP000433575">
    <property type="component" value="Unassembled WGS sequence"/>
</dbReference>
<dbReference type="SUPFAM" id="SSF53448">
    <property type="entry name" value="Nucleotide-diphospho-sugar transferases"/>
    <property type="match status" value="1"/>
</dbReference>
<accession>A0A6N7S7J5</accession>
<dbReference type="PANTHER" id="PTHR22916">
    <property type="entry name" value="GLYCOSYLTRANSFERASE"/>
    <property type="match status" value="1"/>
</dbReference>
<dbReference type="InterPro" id="IPR001173">
    <property type="entry name" value="Glyco_trans_2-like"/>
</dbReference>
<evidence type="ECO:0000313" key="5">
    <source>
        <dbReference type="Proteomes" id="UP000480929"/>
    </source>
</evidence>
<reference evidence="4 5" key="1">
    <citation type="journal article" date="2019" name="Nat. Med.">
        <title>A library of human gut bacterial isolates paired with longitudinal multiomics data enables mechanistic microbiome research.</title>
        <authorList>
            <person name="Poyet M."/>
            <person name="Groussin M."/>
            <person name="Gibbons S.M."/>
            <person name="Avila-Pacheco J."/>
            <person name="Jiang X."/>
            <person name="Kearney S.M."/>
            <person name="Perrotta A.R."/>
            <person name="Berdy B."/>
            <person name="Zhao S."/>
            <person name="Lieberman T.D."/>
            <person name="Swanson P.K."/>
            <person name="Smith M."/>
            <person name="Roesemann S."/>
            <person name="Alexander J.E."/>
            <person name="Rich S.A."/>
            <person name="Livny J."/>
            <person name="Vlamakis H."/>
            <person name="Clish C."/>
            <person name="Bullock K."/>
            <person name="Deik A."/>
            <person name="Scott J."/>
            <person name="Pierce K.A."/>
            <person name="Xavier R.J."/>
            <person name="Alm E.J."/>
        </authorList>
    </citation>
    <scope>NUCLEOTIDE SEQUENCE [LARGE SCALE GENOMIC DNA]</scope>
    <source>
        <strain evidence="2 4">BIOML-A4</strain>
        <strain evidence="3 5">BIOML-A5</strain>
    </source>
</reference>
<dbReference type="PANTHER" id="PTHR22916:SF3">
    <property type="entry name" value="UDP-GLCNAC:BETAGAL BETA-1,3-N-ACETYLGLUCOSAMINYLTRANSFERASE-LIKE PROTEIN 1"/>
    <property type="match status" value="1"/>
</dbReference>
<protein>
    <submittedName>
        <fullName evidence="2">Glycosyltransferase</fullName>
    </submittedName>
</protein>
<keyword evidence="5" id="KW-1185">Reference proteome</keyword>
<organism evidence="2 4">
    <name type="scientific">Holdemania massiliensis</name>
    <dbReference type="NCBI Taxonomy" id="1468449"/>
    <lineage>
        <taxon>Bacteria</taxon>
        <taxon>Bacillati</taxon>
        <taxon>Bacillota</taxon>
        <taxon>Erysipelotrichia</taxon>
        <taxon>Erysipelotrichales</taxon>
        <taxon>Erysipelotrichaceae</taxon>
        <taxon>Holdemania</taxon>
    </lineage>
</organism>
<gene>
    <name evidence="3" type="ORF">GKD88_09530</name>
    <name evidence="2" type="ORF">GKE08_09730</name>
</gene>
<dbReference type="RefSeq" id="WP_151848915.1">
    <property type="nucleotide sequence ID" value="NZ_WKPI01000015.1"/>
</dbReference>
<evidence type="ECO:0000313" key="4">
    <source>
        <dbReference type="Proteomes" id="UP000433575"/>
    </source>
</evidence>
<dbReference type="Pfam" id="PF00535">
    <property type="entry name" value="Glycos_transf_2"/>
    <property type="match status" value="1"/>
</dbReference>
<dbReference type="OrthoDB" id="396512at2"/>
<dbReference type="Proteomes" id="UP000480929">
    <property type="component" value="Unassembled WGS sequence"/>
</dbReference>
<evidence type="ECO:0000259" key="1">
    <source>
        <dbReference type="Pfam" id="PF00535"/>
    </source>
</evidence>
<dbReference type="EMBL" id="WKPI01000015">
    <property type="protein sequence ID" value="MSC33360.1"/>
    <property type="molecule type" value="Genomic_DNA"/>
</dbReference>
<evidence type="ECO:0000313" key="2">
    <source>
        <dbReference type="EMBL" id="MSA89605.1"/>
    </source>
</evidence>
<dbReference type="CDD" id="cd00761">
    <property type="entry name" value="Glyco_tranf_GTA_type"/>
    <property type="match status" value="1"/>
</dbReference>
<name>A0A6N7S7J5_9FIRM</name>
<feature type="domain" description="Glycosyltransferase 2-like" evidence="1">
    <location>
        <begin position="5"/>
        <end position="141"/>
    </location>
</feature>
<evidence type="ECO:0000313" key="3">
    <source>
        <dbReference type="EMBL" id="MSC33360.1"/>
    </source>
</evidence>
<comment type="caution">
    <text evidence="2">The sequence shown here is derived from an EMBL/GenBank/DDBJ whole genome shotgun (WGS) entry which is preliminary data.</text>
</comment>
<dbReference type="Gene3D" id="3.90.550.10">
    <property type="entry name" value="Spore Coat Polysaccharide Biosynthesis Protein SpsA, Chain A"/>
    <property type="match status" value="1"/>
</dbReference>
<keyword evidence="2" id="KW-0808">Transferase</keyword>
<proteinExistence type="predicted"/>
<dbReference type="InterPro" id="IPR029044">
    <property type="entry name" value="Nucleotide-diphossugar_trans"/>
</dbReference>
<dbReference type="GO" id="GO:0016758">
    <property type="term" value="F:hexosyltransferase activity"/>
    <property type="evidence" value="ECO:0007669"/>
    <property type="project" value="UniProtKB-ARBA"/>
</dbReference>
<dbReference type="EMBL" id="WKPJ01000013">
    <property type="protein sequence ID" value="MSA89605.1"/>
    <property type="molecule type" value="Genomic_DNA"/>
</dbReference>